<feature type="region of interest" description="Disordered" evidence="6">
    <location>
        <begin position="215"/>
        <end position="234"/>
    </location>
</feature>
<dbReference type="SUPFAM" id="SSF46689">
    <property type="entry name" value="Homeodomain-like"/>
    <property type="match status" value="1"/>
</dbReference>
<organism evidence="8 9">
    <name type="scientific">Stakelama tenebrarum</name>
    <dbReference type="NCBI Taxonomy" id="2711215"/>
    <lineage>
        <taxon>Bacteria</taxon>
        <taxon>Pseudomonadati</taxon>
        <taxon>Pseudomonadota</taxon>
        <taxon>Alphaproteobacteria</taxon>
        <taxon>Sphingomonadales</taxon>
        <taxon>Sphingomonadaceae</taxon>
        <taxon>Stakelama</taxon>
    </lineage>
</organism>
<keyword evidence="3 5" id="KW-0238">DNA-binding</keyword>
<evidence type="ECO:0000256" key="5">
    <source>
        <dbReference type="PROSITE-ProRule" id="PRU00335"/>
    </source>
</evidence>
<evidence type="ECO:0000256" key="1">
    <source>
        <dbReference type="ARBA" id="ARBA00022491"/>
    </source>
</evidence>
<protein>
    <submittedName>
        <fullName evidence="8">TetR family transcriptional regulator</fullName>
    </submittedName>
</protein>
<proteinExistence type="predicted"/>
<reference evidence="8 9" key="1">
    <citation type="submission" date="2020-02" db="EMBL/GenBank/DDBJ databases">
        <authorList>
            <person name="Zheng R.K."/>
            <person name="Sun C.M."/>
        </authorList>
    </citation>
    <scope>NUCLEOTIDE SEQUENCE [LARGE SCALE GENOMIC DNA]</scope>
    <source>
        <strain evidence="9">zrk23</strain>
    </source>
</reference>
<dbReference type="InterPro" id="IPR039538">
    <property type="entry name" value="BetI_C"/>
</dbReference>
<dbReference type="AlphaFoldDB" id="A0A6G6Y5H1"/>
<dbReference type="InterPro" id="IPR009057">
    <property type="entry name" value="Homeodomain-like_sf"/>
</dbReference>
<dbReference type="InterPro" id="IPR001647">
    <property type="entry name" value="HTH_TetR"/>
</dbReference>
<keyword evidence="2" id="KW-0805">Transcription regulation</keyword>
<dbReference type="Proteomes" id="UP000501568">
    <property type="component" value="Chromosome"/>
</dbReference>
<dbReference type="GO" id="GO:0000976">
    <property type="term" value="F:transcription cis-regulatory region binding"/>
    <property type="evidence" value="ECO:0007669"/>
    <property type="project" value="TreeGrafter"/>
</dbReference>
<dbReference type="PANTHER" id="PTHR30055:SF234">
    <property type="entry name" value="HTH-TYPE TRANSCRIPTIONAL REGULATOR BETI"/>
    <property type="match status" value="1"/>
</dbReference>
<dbReference type="EMBL" id="CP049109">
    <property type="protein sequence ID" value="QIG80165.1"/>
    <property type="molecule type" value="Genomic_DNA"/>
</dbReference>
<gene>
    <name evidence="8" type="ORF">G5C33_10490</name>
</gene>
<evidence type="ECO:0000313" key="8">
    <source>
        <dbReference type="EMBL" id="QIG80165.1"/>
    </source>
</evidence>
<accession>A0A6G6Y5H1</accession>
<dbReference type="InterPro" id="IPR050109">
    <property type="entry name" value="HTH-type_TetR-like_transc_reg"/>
</dbReference>
<dbReference type="SUPFAM" id="SSF48498">
    <property type="entry name" value="Tetracyclin repressor-like, C-terminal domain"/>
    <property type="match status" value="1"/>
</dbReference>
<dbReference type="PROSITE" id="PS50977">
    <property type="entry name" value="HTH_TETR_2"/>
    <property type="match status" value="1"/>
</dbReference>
<keyword evidence="1" id="KW-0678">Repressor</keyword>
<dbReference type="RefSeq" id="WP_165327169.1">
    <property type="nucleotide sequence ID" value="NZ_CP049109.1"/>
</dbReference>
<evidence type="ECO:0000256" key="4">
    <source>
        <dbReference type="ARBA" id="ARBA00023163"/>
    </source>
</evidence>
<dbReference type="Pfam" id="PF13977">
    <property type="entry name" value="TetR_C_6"/>
    <property type="match status" value="1"/>
</dbReference>
<feature type="DNA-binding region" description="H-T-H motif" evidence="5">
    <location>
        <begin position="49"/>
        <end position="68"/>
    </location>
</feature>
<keyword evidence="4" id="KW-0804">Transcription</keyword>
<evidence type="ECO:0000256" key="3">
    <source>
        <dbReference type="ARBA" id="ARBA00023125"/>
    </source>
</evidence>
<evidence type="ECO:0000256" key="2">
    <source>
        <dbReference type="ARBA" id="ARBA00023015"/>
    </source>
</evidence>
<dbReference type="PANTHER" id="PTHR30055">
    <property type="entry name" value="HTH-TYPE TRANSCRIPTIONAL REGULATOR RUTR"/>
    <property type="match status" value="1"/>
</dbReference>
<evidence type="ECO:0000259" key="7">
    <source>
        <dbReference type="PROSITE" id="PS50977"/>
    </source>
</evidence>
<sequence length="234" mass="26535">MMAKDSKEAGKTAAKPRRRATRQAPTVRRQDLLEVTIRCLANLGARGTTGREVCRQAGVSHGLLRHYFKNPQNLLYETYEELCDRFLEQLEAELDVEQPDPWLYLDGFFNALFSNEWASSDLLGAYMAFWSLARTNPEFAEKSEQFNARLRELLAAAMERLPRNEGALPFEDAVPIMSATMDGLWLDFCLSPTRTPRDRAITLCNRTLRQLFPHPGDAAAQDAETARPRVRAVS</sequence>
<keyword evidence="9" id="KW-1185">Reference proteome</keyword>
<name>A0A6G6Y5H1_9SPHN</name>
<feature type="domain" description="HTH tetR-type" evidence="7">
    <location>
        <begin position="26"/>
        <end position="86"/>
    </location>
</feature>
<evidence type="ECO:0000313" key="9">
    <source>
        <dbReference type="Proteomes" id="UP000501568"/>
    </source>
</evidence>
<dbReference type="Pfam" id="PF00440">
    <property type="entry name" value="TetR_N"/>
    <property type="match status" value="1"/>
</dbReference>
<evidence type="ECO:0000256" key="6">
    <source>
        <dbReference type="SAM" id="MobiDB-lite"/>
    </source>
</evidence>
<dbReference type="Gene3D" id="1.10.357.10">
    <property type="entry name" value="Tetracycline Repressor, domain 2"/>
    <property type="match status" value="1"/>
</dbReference>
<feature type="region of interest" description="Disordered" evidence="6">
    <location>
        <begin position="1"/>
        <end position="25"/>
    </location>
</feature>
<dbReference type="GO" id="GO:0003700">
    <property type="term" value="F:DNA-binding transcription factor activity"/>
    <property type="evidence" value="ECO:0007669"/>
    <property type="project" value="TreeGrafter"/>
</dbReference>
<dbReference type="InterPro" id="IPR036271">
    <property type="entry name" value="Tet_transcr_reg_TetR-rel_C_sf"/>
</dbReference>
<dbReference type="KEGG" id="spzr:G5C33_10490"/>
<feature type="compositionally biased region" description="Basic and acidic residues" evidence="6">
    <location>
        <begin position="1"/>
        <end position="10"/>
    </location>
</feature>